<dbReference type="InterPro" id="IPR004367">
    <property type="entry name" value="Cyclin_C-dom"/>
</dbReference>
<reference evidence="7" key="2">
    <citation type="submission" date="2025-09" db="UniProtKB">
        <authorList>
            <consortium name="Ensembl"/>
        </authorList>
    </citation>
    <scope>IDENTIFICATION</scope>
</reference>
<dbReference type="InterPro" id="IPR039361">
    <property type="entry name" value="Cyclin"/>
</dbReference>
<dbReference type="Proteomes" id="UP000694546">
    <property type="component" value="Chromosome 7"/>
</dbReference>
<keyword evidence="8" id="KW-1185">Reference proteome</keyword>
<dbReference type="Pfam" id="PF02984">
    <property type="entry name" value="Cyclin_C"/>
    <property type="match status" value="1"/>
</dbReference>
<evidence type="ECO:0000256" key="2">
    <source>
        <dbReference type="ARBA" id="ARBA00023127"/>
    </source>
</evidence>
<keyword evidence="2 4" id="KW-0195">Cyclin</keyword>
<dbReference type="PANTHER" id="PTHR10177">
    <property type="entry name" value="CYCLINS"/>
    <property type="match status" value="1"/>
</dbReference>
<gene>
    <name evidence="7" type="primary">ccna1</name>
</gene>
<comment type="similarity">
    <text evidence="4">Belongs to the cyclin family.</text>
</comment>
<dbReference type="AlphaFoldDB" id="A0A8C5ASN0"/>
<evidence type="ECO:0000259" key="6">
    <source>
        <dbReference type="SMART" id="SM01332"/>
    </source>
</evidence>
<comment type="function">
    <text evidence="1">Essential for the control of the cell cycle at the G2/M (mitosis) transition.</text>
</comment>
<dbReference type="SMART" id="SM01332">
    <property type="entry name" value="Cyclin_C"/>
    <property type="match status" value="1"/>
</dbReference>
<dbReference type="GeneTree" id="ENSGT00940000157940"/>
<dbReference type="FunFam" id="1.10.472.10:FF:000013">
    <property type="entry name" value="Cyclin A1"/>
    <property type="match status" value="1"/>
</dbReference>
<dbReference type="Pfam" id="PF00134">
    <property type="entry name" value="Cyclin_N"/>
    <property type="match status" value="2"/>
</dbReference>
<dbReference type="InterPro" id="IPR036915">
    <property type="entry name" value="Cyclin-like_sf"/>
</dbReference>
<feature type="domain" description="Cyclin-like" evidence="5">
    <location>
        <begin position="174"/>
        <end position="295"/>
    </location>
</feature>
<evidence type="ECO:0000313" key="7">
    <source>
        <dbReference type="Ensembl" id="ENSGMOP00000036040.1"/>
    </source>
</evidence>
<dbReference type="OMA" id="DYCLFLD"/>
<dbReference type="InterPro" id="IPR013763">
    <property type="entry name" value="Cyclin-like_dom"/>
</dbReference>
<dbReference type="InterPro" id="IPR006671">
    <property type="entry name" value="Cyclin_N"/>
</dbReference>
<evidence type="ECO:0000313" key="8">
    <source>
        <dbReference type="Proteomes" id="UP000694546"/>
    </source>
</evidence>
<evidence type="ECO:0000256" key="4">
    <source>
        <dbReference type="RuleBase" id="RU000383"/>
    </source>
</evidence>
<dbReference type="Gene3D" id="1.10.472.10">
    <property type="entry name" value="Cyclin-like"/>
    <property type="match status" value="2"/>
</dbReference>
<evidence type="ECO:0000259" key="5">
    <source>
        <dbReference type="SMART" id="SM00385"/>
    </source>
</evidence>
<comment type="subunit">
    <text evidence="3">Interacts with the CDK1 protein kinase to form a serine/threonine kinase holoenzyme complex also known as maturation promoting factor (MPF). The cyclin subunit imparts substrate specificity to the complex.</text>
</comment>
<evidence type="ECO:0000256" key="1">
    <source>
        <dbReference type="ARBA" id="ARBA00003222"/>
    </source>
</evidence>
<organism evidence="7 8">
    <name type="scientific">Gadus morhua</name>
    <name type="common">Atlantic cod</name>
    <dbReference type="NCBI Taxonomy" id="8049"/>
    <lineage>
        <taxon>Eukaryota</taxon>
        <taxon>Metazoa</taxon>
        <taxon>Chordata</taxon>
        <taxon>Craniata</taxon>
        <taxon>Vertebrata</taxon>
        <taxon>Euteleostomi</taxon>
        <taxon>Actinopterygii</taxon>
        <taxon>Neopterygii</taxon>
        <taxon>Teleostei</taxon>
        <taxon>Neoteleostei</taxon>
        <taxon>Acanthomorphata</taxon>
        <taxon>Zeiogadaria</taxon>
        <taxon>Gadariae</taxon>
        <taxon>Gadiformes</taxon>
        <taxon>Gadoidei</taxon>
        <taxon>Gadidae</taxon>
        <taxon>Gadus</taxon>
    </lineage>
</organism>
<accession>A0A8C5ASN0</accession>
<sequence>MSFGYTNQENASAFTKTEMAAVQKTKPRTVLAVLTENEQRSRMPLGEQCSSSMSTAFTACSGYDVYIEEKCAVITASVEDMDAVGSSLLEEDHAALQHRDFRLFLDLSTNSCADTSMQSLAEEPLAVQDELCVPEYTGDIYRHLREREAKLRPRRNYLSNHPELSGCMRLVLVDWLAEVAEEYKLCAETLHLAVSYLERFLSYTTSVKRAKLQLVGTVALLLAACIKSRVLKDLTAEGQFRNPKFECGSPKEETPSASQWKYEEIYPPEMEDFVYITDGTYEQKQLVRMEVMFLKVLAFNMTVPSAYQFLRLFITIQAVCSKTTHLALYVAELSLLDMEMLVTFPPSLVAAAAYCLANYTLSRGLWPDSLEEFTGYTLTDIVPCLKDLHRIHFSAESRPQQAVRGKYKSSKYGSVSLMTPSTTLPFP</sequence>
<dbReference type="SMART" id="SM00385">
    <property type="entry name" value="CYCLIN"/>
    <property type="match status" value="2"/>
</dbReference>
<dbReference type="SUPFAM" id="SSF47954">
    <property type="entry name" value="Cyclin-like"/>
    <property type="match status" value="3"/>
</dbReference>
<evidence type="ECO:0000256" key="3">
    <source>
        <dbReference type="ARBA" id="ARBA00025821"/>
    </source>
</evidence>
<proteinExistence type="inferred from homology"/>
<protein>
    <submittedName>
        <fullName evidence="7">Cyclin A1</fullName>
    </submittedName>
</protein>
<dbReference type="Ensembl" id="ENSGMOT00000061799.1">
    <property type="protein sequence ID" value="ENSGMOP00000036040.1"/>
    <property type="gene ID" value="ENSGMOG00000006153.2"/>
</dbReference>
<feature type="domain" description="Cyclin C-terminal" evidence="6">
    <location>
        <begin position="304"/>
        <end position="421"/>
    </location>
</feature>
<reference evidence="7" key="1">
    <citation type="submission" date="2025-08" db="UniProtKB">
        <authorList>
            <consortium name="Ensembl"/>
        </authorList>
    </citation>
    <scope>IDENTIFICATION</scope>
</reference>
<feature type="domain" description="Cyclin-like" evidence="5">
    <location>
        <begin position="308"/>
        <end position="390"/>
    </location>
</feature>
<name>A0A8C5ASN0_GADMO</name>